<dbReference type="RefSeq" id="WP_050355137.1">
    <property type="nucleotide sequence ID" value="NZ_LGSS01000006.1"/>
</dbReference>
<dbReference type="GO" id="GO:0016226">
    <property type="term" value="P:iron-sulfur cluster assembly"/>
    <property type="evidence" value="ECO:0007669"/>
    <property type="project" value="InterPro"/>
</dbReference>
<dbReference type="InterPro" id="IPR000825">
    <property type="entry name" value="SUF_FeS_clus_asmbl_SufBD_core"/>
</dbReference>
<dbReference type="AlphaFoldDB" id="A0A0L0WAU1"/>
<dbReference type="PANTHER" id="PTHR43575:SF1">
    <property type="entry name" value="PROTEIN ABCI7, CHLOROPLASTIC"/>
    <property type="match status" value="1"/>
</dbReference>
<keyword evidence="4" id="KW-1185">Reference proteome</keyword>
<evidence type="ECO:0000313" key="4">
    <source>
        <dbReference type="Proteomes" id="UP000037267"/>
    </source>
</evidence>
<protein>
    <submittedName>
        <fullName evidence="3">FeS assembly protein SufD</fullName>
    </submittedName>
</protein>
<dbReference type="STRING" id="1503.CLPU_6c01070"/>
<dbReference type="SUPFAM" id="SSF101960">
    <property type="entry name" value="Stabilizer of iron transporter SufD"/>
    <property type="match status" value="1"/>
</dbReference>
<dbReference type="InterPro" id="IPR037284">
    <property type="entry name" value="SUF_FeS_clus_asmbl_SufBD_sf"/>
</dbReference>
<dbReference type="EMBL" id="LGSS01000006">
    <property type="protein sequence ID" value="KNF08621.1"/>
    <property type="molecule type" value="Genomic_DNA"/>
</dbReference>
<proteinExistence type="inferred from homology"/>
<dbReference type="OrthoDB" id="9803529at2"/>
<comment type="similarity">
    <text evidence="1">Belongs to the iron-sulfur cluster assembly SufBD family.</text>
</comment>
<sequence>MLRELTNKELQEYKSIPNPFWKRIKEEILLPEDVLSYNKNIILDKKTDGIIDSIRNLDIRYMKYLNTNKRYGLGEKFLRLSEYFSNTGFLIDVSPNSRENKVNIDFSIDKKNPMIIDHNLIVCRENSNLDLYIKYEDDETNGFHNGFTKIYVEKGCNINIYKVQKYSKNTENFDSNVVFVEENANVNIIDIQLGSKLKGINYNVELIGDNSSCEIKSLYTGTEDDKMDFSYDIKFLGKRTNGYVESKGALSDNAWKVFRSTINFVKGCKKSRGGESEYVTLLSKNVKAHAIPALFCTEDDVIGEHAASAGQIDDNKMFYLMSRGLDKNIAKILIVESTFKPILDRLPNERMREEIVKHVRRMLGGK</sequence>
<reference evidence="4" key="1">
    <citation type="submission" date="2015-07" db="EMBL/GenBank/DDBJ databases">
        <title>Draft genome sequence of the purine-degrading Gottschalkia purinilyticum DSM 1384 (formerly Clostridium purinilyticum).</title>
        <authorList>
            <person name="Poehlein A."/>
            <person name="Schiel-Bengelsdorf B."/>
            <person name="Bengelsdorf F.R."/>
            <person name="Daniel R."/>
            <person name="Duerre P."/>
        </authorList>
    </citation>
    <scope>NUCLEOTIDE SEQUENCE [LARGE SCALE GENOMIC DNA]</scope>
    <source>
        <strain evidence="4">DSM 1384</strain>
    </source>
</reference>
<evidence type="ECO:0000259" key="2">
    <source>
        <dbReference type="Pfam" id="PF01458"/>
    </source>
</evidence>
<dbReference type="PANTHER" id="PTHR43575">
    <property type="entry name" value="PROTEIN ABCI7, CHLOROPLASTIC"/>
    <property type="match status" value="1"/>
</dbReference>
<dbReference type="Proteomes" id="UP000037267">
    <property type="component" value="Unassembled WGS sequence"/>
</dbReference>
<feature type="domain" description="SUF system FeS cluster assembly SufBD core" evidence="2">
    <location>
        <begin position="107"/>
        <end position="336"/>
    </location>
</feature>
<dbReference type="InterPro" id="IPR011542">
    <property type="entry name" value="SUF_FeS_clus_asmbl_SufD"/>
</dbReference>
<gene>
    <name evidence="3" type="primary">sufD</name>
    <name evidence="3" type="ORF">CLPU_6c01070</name>
</gene>
<evidence type="ECO:0000313" key="3">
    <source>
        <dbReference type="EMBL" id="KNF08621.1"/>
    </source>
</evidence>
<dbReference type="InterPro" id="IPR055346">
    <property type="entry name" value="Fe-S_cluster_assembly_SufBD"/>
</dbReference>
<name>A0A0L0WAU1_GOTPU</name>
<dbReference type="NCBIfam" id="TIGR01981">
    <property type="entry name" value="sufD"/>
    <property type="match status" value="1"/>
</dbReference>
<dbReference type="Pfam" id="PF01458">
    <property type="entry name" value="SUFBD_core"/>
    <property type="match status" value="1"/>
</dbReference>
<comment type="caution">
    <text evidence="3">The sequence shown here is derived from an EMBL/GenBank/DDBJ whole genome shotgun (WGS) entry which is preliminary data.</text>
</comment>
<evidence type="ECO:0000256" key="1">
    <source>
        <dbReference type="ARBA" id="ARBA00043967"/>
    </source>
</evidence>
<accession>A0A0L0WAU1</accession>
<organism evidence="3 4">
    <name type="scientific">Gottschalkia purinilytica</name>
    <name type="common">Clostridium purinilyticum</name>
    <dbReference type="NCBI Taxonomy" id="1503"/>
    <lineage>
        <taxon>Bacteria</taxon>
        <taxon>Bacillati</taxon>
        <taxon>Bacillota</taxon>
        <taxon>Tissierellia</taxon>
        <taxon>Tissierellales</taxon>
        <taxon>Gottschalkiaceae</taxon>
        <taxon>Gottschalkia</taxon>
    </lineage>
</organism>